<evidence type="ECO:0000313" key="13">
    <source>
        <dbReference type="EMBL" id="SFG34864.1"/>
    </source>
</evidence>
<evidence type="ECO:0000256" key="10">
    <source>
        <dbReference type="ARBA" id="ARBA00023186"/>
    </source>
</evidence>
<dbReference type="Gene3D" id="1.20.1550.10">
    <property type="entry name" value="DsbB-like"/>
    <property type="match status" value="1"/>
</dbReference>
<evidence type="ECO:0000256" key="5">
    <source>
        <dbReference type="ARBA" id="ARBA00022982"/>
    </source>
</evidence>
<dbReference type="RefSeq" id="WP_092891323.1">
    <property type="nucleotide sequence ID" value="NZ_FOOQ01000002.1"/>
</dbReference>
<evidence type="ECO:0000256" key="11">
    <source>
        <dbReference type="ARBA" id="ARBA00023284"/>
    </source>
</evidence>
<evidence type="ECO:0000256" key="2">
    <source>
        <dbReference type="ARBA" id="ARBA00007602"/>
    </source>
</evidence>
<dbReference type="OrthoDB" id="213767at2157"/>
<evidence type="ECO:0000256" key="6">
    <source>
        <dbReference type="ARBA" id="ARBA00022989"/>
    </source>
</evidence>
<proteinExistence type="inferred from homology"/>
<dbReference type="EMBL" id="FOOQ01000002">
    <property type="protein sequence ID" value="SFG34864.1"/>
    <property type="molecule type" value="Genomic_DNA"/>
</dbReference>
<evidence type="ECO:0000256" key="9">
    <source>
        <dbReference type="ARBA" id="ARBA00023157"/>
    </source>
</evidence>
<dbReference type="STRING" id="553467.SAMN04488063_1763"/>
<dbReference type="GO" id="GO:0006457">
    <property type="term" value="P:protein folding"/>
    <property type="evidence" value="ECO:0007669"/>
    <property type="project" value="InterPro"/>
</dbReference>
<dbReference type="Pfam" id="PF02600">
    <property type="entry name" value="DsbB"/>
    <property type="match status" value="1"/>
</dbReference>
<reference evidence="14" key="1">
    <citation type="submission" date="2016-10" db="EMBL/GenBank/DDBJ databases">
        <authorList>
            <person name="Varghese N."/>
            <person name="Submissions S."/>
        </authorList>
    </citation>
    <scope>NUCLEOTIDE SEQUENCE [LARGE SCALE GENOMIC DNA]</scope>
    <source>
        <strain evidence="14">CGMCC 1.7739</strain>
    </source>
</reference>
<keyword evidence="8 12" id="KW-0472">Membrane</keyword>
<keyword evidence="14" id="KW-1185">Reference proteome</keyword>
<gene>
    <name evidence="13" type="ORF">SAMN04488063_1763</name>
</gene>
<keyword evidence="10" id="KW-0143">Chaperone</keyword>
<dbReference type="GO" id="GO:0016020">
    <property type="term" value="C:membrane"/>
    <property type="evidence" value="ECO:0007669"/>
    <property type="project" value="UniProtKB-SubCell"/>
</dbReference>
<sequence length="149" mass="15644">MSTRRTRVVLAAATAVAAVATAGSLYFSLGLGLVPCDLCWYQRILMYPLVVVLGVAAVERRRTVFWTVLPLSALGVVVSSYHVYLQVAPGGGTCSLGGGCASIQYAMLGGLLTIPRLSLLAFLLITGLAATLALTREDAWAANARRSIS</sequence>
<keyword evidence="3" id="KW-0813">Transport</keyword>
<dbReference type="InterPro" id="IPR012187">
    <property type="entry name" value="Disulphide_bond_form_BdbC"/>
</dbReference>
<evidence type="ECO:0000256" key="7">
    <source>
        <dbReference type="ARBA" id="ARBA00023002"/>
    </source>
</evidence>
<accession>A0A1I2R2H1</accession>
<evidence type="ECO:0000256" key="12">
    <source>
        <dbReference type="SAM" id="Phobius"/>
    </source>
</evidence>
<protein>
    <submittedName>
        <fullName evidence="13">Disulfide bond formation protein DsbB</fullName>
    </submittedName>
</protein>
<evidence type="ECO:0000256" key="3">
    <source>
        <dbReference type="ARBA" id="ARBA00022448"/>
    </source>
</evidence>
<dbReference type="SUPFAM" id="SSF158442">
    <property type="entry name" value="DsbB-like"/>
    <property type="match status" value="1"/>
</dbReference>
<feature type="transmembrane region" description="Helical" evidence="12">
    <location>
        <begin position="65"/>
        <end position="84"/>
    </location>
</feature>
<dbReference type="InterPro" id="IPR003752">
    <property type="entry name" value="DiS_bond_form_DsbB/BdbC"/>
</dbReference>
<keyword evidence="7" id="KW-0560">Oxidoreductase</keyword>
<keyword evidence="6 12" id="KW-1133">Transmembrane helix</keyword>
<comment type="similarity">
    <text evidence="2">Belongs to the DsbB family. BdbC subfamily.</text>
</comment>
<dbReference type="PIRSF" id="PIRSF036659">
    <property type="entry name" value="BdbC"/>
    <property type="match status" value="1"/>
</dbReference>
<keyword evidence="4 12" id="KW-0812">Transmembrane</keyword>
<name>A0A1I2R2H1_9EURY</name>
<comment type="subcellular location">
    <subcellularLocation>
        <location evidence="1">Membrane</location>
        <topology evidence="1">Multi-pass membrane protein</topology>
    </subcellularLocation>
</comment>
<feature type="transmembrane region" description="Helical" evidence="12">
    <location>
        <begin position="40"/>
        <end position="58"/>
    </location>
</feature>
<dbReference type="Proteomes" id="UP000198876">
    <property type="component" value="Unassembled WGS sequence"/>
</dbReference>
<dbReference type="PANTHER" id="PTHR43469">
    <property type="entry name" value="DISULFIDE FORMATION PROTEIN-RELATED"/>
    <property type="match status" value="1"/>
</dbReference>
<organism evidence="13 14">
    <name type="scientific">Halopelagius inordinatus</name>
    <dbReference type="NCBI Taxonomy" id="553467"/>
    <lineage>
        <taxon>Archaea</taxon>
        <taxon>Methanobacteriati</taxon>
        <taxon>Methanobacteriota</taxon>
        <taxon>Stenosarchaea group</taxon>
        <taxon>Halobacteria</taxon>
        <taxon>Halobacteriales</taxon>
        <taxon>Haloferacaceae</taxon>
    </lineage>
</organism>
<evidence type="ECO:0000256" key="1">
    <source>
        <dbReference type="ARBA" id="ARBA00004141"/>
    </source>
</evidence>
<dbReference type="InterPro" id="IPR023380">
    <property type="entry name" value="DsbB-like_sf"/>
</dbReference>
<keyword evidence="9" id="KW-1015">Disulfide bond</keyword>
<evidence type="ECO:0000256" key="8">
    <source>
        <dbReference type="ARBA" id="ARBA00023136"/>
    </source>
</evidence>
<keyword evidence="11" id="KW-0676">Redox-active center</keyword>
<evidence type="ECO:0000313" key="14">
    <source>
        <dbReference type="Proteomes" id="UP000198876"/>
    </source>
</evidence>
<dbReference type="AlphaFoldDB" id="A0A1I2R2H1"/>
<evidence type="ECO:0000256" key="4">
    <source>
        <dbReference type="ARBA" id="ARBA00022692"/>
    </source>
</evidence>
<dbReference type="PANTHER" id="PTHR43469:SF1">
    <property type="entry name" value="SPBETA PROPHAGE-DERIVED DISULFIDE BOND FORMATION PROTEIN B"/>
    <property type="match status" value="1"/>
</dbReference>
<dbReference type="GO" id="GO:0015035">
    <property type="term" value="F:protein-disulfide reductase activity"/>
    <property type="evidence" value="ECO:0007669"/>
    <property type="project" value="InterPro"/>
</dbReference>
<keyword evidence="5" id="KW-0249">Electron transport</keyword>
<feature type="transmembrane region" description="Helical" evidence="12">
    <location>
        <begin position="117"/>
        <end position="135"/>
    </location>
</feature>